<reference evidence="2 3" key="1">
    <citation type="journal article" date="2015" name="Nature">
        <title>rRNA introns, odd ribosomes, and small enigmatic genomes across a large radiation of phyla.</title>
        <authorList>
            <person name="Brown C.T."/>
            <person name="Hug L.A."/>
            <person name="Thomas B.C."/>
            <person name="Sharon I."/>
            <person name="Castelle C.J."/>
            <person name="Singh A."/>
            <person name="Wilkins M.J."/>
            <person name="Williams K.H."/>
            <person name="Banfield J.F."/>
        </authorList>
    </citation>
    <scope>NUCLEOTIDE SEQUENCE [LARGE SCALE GENOMIC DNA]</scope>
</reference>
<dbReference type="EMBL" id="LBWR01000002">
    <property type="protein sequence ID" value="KKR12374.1"/>
    <property type="molecule type" value="Genomic_DNA"/>
</dbReference>
<comment type="caution">
    <text evidence="2">The sequence shown here is derived from an EMBL/GenBank/DDBJ whole genome shotgun (WGS) entry which is preliminary data.</text>
</comment>
<organism evidence="2 3">
    <name type="scientific">Candidatus Wolfebacteria bacterium GW2011_GWC2_39_22</name>
    <dbReference type="NCBI Taxonomy" id="1619013"/>
    <lineage>
        <taxon>Bacteria</taxon>
        <taxon>Candidatus Wolfeibacteriota</taxon>
    </lineage>
</organism>
<proteinExistence type="predicted"/>
<dbReference type="AlphaFoldDB" id="A0A0G0N874"/>
<dbReference type="STRING" id="1619013.UT41_C0002G0148"/>
<accession>A0A0G0N874</accession>
<name>A0A0G0N874_9BACT</name>
<keyword evidence="1" id="KW-0472">Membrane</keyword>
<evidence type="ECO:0000313" key="3">
    <source>
        <dbReference type="Proteomes" id="UP000034665"/>
    </source>
</evidence>
<sequence length="253" mass="28271">MKKTITITIIAIIVLVGVGYGVWMWQGNPDVALNEQASTSTQQVSDEYADWKVYKNETYGFEFKYPKDWGIKEEIYNSNMGEGACETIESIELINKSLGKQVYEAAPPGENVNTYVEKYGSVPILAVNVRKNDCNNEKNLGSQAKDILSKLKNEGVSSRLAVATVSLLPGYGELISEKPNVWEMRDGCRENNLLTVNGSRVIKSIGCIEGVVQNTFATFVSEDRYIIQIRDSASEYERSGYFDKILATFKLTK</sequence>
<evidence type="ECO:0000256" key="1">
    <source>
        <dbReference type="SAM" id="Phobius"/>
    </source>
</evidence>
<keyword evidence="1" id="KW-1133">Transmembrane helix</keyword>
<keyword evidence="1" id="KW-0812">Transmembrane</keyword>
<evidence type="ECO:0000313" key="2">
    <source>
        <dbReference type="EMBL" id="KKR12374.1"/>
    </source>
</evidence>
<protein>
    <submittedName>
        <fullName evidence="2">Uncharacterized protein</fullName>
    </submittedName>
</protein>
<dbReference type="Proteomes" id="UP000034665">
    <property type="component" value="Unassembled WGS sequence"/>
</dbReference>
<gene>
    <name evidence="2" type="ORF">UT41_C0002G0148</name>
</gene>
<dbReference type="Pfam" id="PF18933">
    <property type="entry name" value="PsbP_2"/>
    <property type="match status" value="1"/>
</dbReference>
<feature type="transmembrane region" description="Helical" evidence="1">
    <location>
        <begin position="7"/>
        <end position="25"/>
    </location>
</feature>